<comment type="subcellular location">
    <subcellularLocation>
        <location evidence="1">Cell membrane</location>
        <topology evidence="1">Multi-pass membrane protein</topology>
    </subcellularLocation>
</comment>
<evidence type="ECO:0000313" key="7">
    <source>
        <dbReference type="EMBL" id="HDX30588.1"/>
    </source>
</evidence>
<feature type="transmembrane region" description="Helical" evidence="6">
    <location>
        <begin position="68"/>
        <end position="88"/>
    </location>
</feature>
<proteinExistence type="predicted"/>
<evidence type="ECO:0000256" key="6">
    <source>
        <dbReference type="SAM" id="Phobius"/>
    </source>
</evidence>
<feature type="transmembrane region" description="Helical" evidence="6">
    <location>
        <begin position="38"/>
        <end position="61"/>
    </location>
</feature>
<comment type="caution">
    <text evidence="7">The sequence shown here is derived from an EMBL/GenBank/DDBJ whole genome shotgun (WGS) entry which is preliminary data.</text>
</comment>
<organism evidence="7">
    <name type="scientific">Caldilinea aerophila</name>
    <dbReference type="NCBI Taxonomy" id="133453"/>
    <lineage>
        <taxon>Bacteria</taxon>
        <taxon>Bacillati</taxon>
        <taxon>Chloroflexota</taxon>
        <taxon>Caldilineae</taxon>
        <taxon>Caldilineales</taxon>
        <taxon>Caldilineaceae</taxon>
        <taxon>Caldilinea</taxon>
    </lineage>
</organism>
<evidence type="ECO:0000256" key="1">
    <source>
        <dbReference type="ARBA" id="ARBA00004651"/>
    </source>
</evidence>
<evidence type="ECO:0000256" key="4">
    <source>
        <dbReference type="ARBA" id="ARBA00022989"/>
    </source>
</evidence>
<feature type="transmembrane region" description="Helical" evidence="6">
    <location>
        <begin position="181"/>
        <end position="202"/>
    </location>
</feature>
<protein>
    <recommendedName>
        <fullName evidence="8">Lysine transporter LysE</fullName>
    </recommendedName>
</protein>
<evidence type="ECO:0000256" key="5">
    <source>
        <dbReference type="ARBA" id="ARBA00023136"/>
    </source>
</evidence>
<accession>A0A7C1JVK0</accession>
<dbReference type="Pfam" id="PF01810">
    <property type="entry name" value="LysE"/>
    <property type="match status" value="1"/>
</dbReference>
<evidence type="ECO:0008006" key="8">
    <source>
        <dbReference type="Google" id="ProtNLM"/>
    </source>
</evidence>
<dbReference type="EMBL" id="DSMG01000043">
    <property type="protein sequence ID" value="HDX30588.1"/>
    <property type="molecule type" value="Genomic_DNA"/>
</dbReference>
<feature type="transmembrane region" description="Helical" evidence="6">
    <location>
        <begin position="148"/>
        <end position="169"/>
    </location>
</feature>
<dbReference type="AlphaFoldDB" id="A0A7C1JVK0"/>
<dbReference type="GO" id="GO:0006865">
    <property type="term" value="P:amino acid transport"/>
    <property type="evidence" value="ECO:0007669"/>
    <property type="project" value="InterPro"/>
</dbReference>
<name>A0A7C1JVK0_9CHLR</name>
<evidence type="ECO:0000256" key="2">
    <source>
        <dbReference type="ARBA" id="ARBA00022475"/>
    </source>
</evidence>
<sequence>MAALLLALVAGFLFYSQQTTLAATALSQGRRRGRSEMLAVFAGAIAGDALWVAASLLLLYVTAGLAPLRVIFTVVGAFFLLRLAWSALLDARLGVAPRLDLAERQQGFRSSARVSFTNPYALGFWVGVAATALLFATRPMDPLDHALVFVGLVSGAASWALLMIGLLRFEPPAITRAFRVIYLLCGVGAALLGAFVLGTTLIQFGRGG</sequence>
<dbReference type="InterPro" id="IPR001123">
    <property type="entry name" value="LeuE-type"/>
</dbReference>
<gene>
    <name evidence="7" type="ORF">ENQ20_03735</name>
</gene>
<feature type="transmembrane region" description="Helical" evidence="6">
    <location>
        <begin position="119"/>
        <end position="136"/>
    </location>
</feature>
<dbReference type="GO" id="GO:0005886">
    <property type="term" value="C:plasma membrane"/>
    <property type="evidence" value="ECO:0007669"/>
    <property type="project" value="UniProtKB-SubCell"/>
</dbReference>
<reference evidence="7" key="1">
    <citation type="journal article" date="2020" name="mSystems">
        <title>Genome- and Community-Level Interaction Insights into Carbon Utilization and Element Cycling Functions of Hydrothermarchaeota in Hydrothermal Sediment.</title>
        <authorList>
            <person name="Zhou Z."/>
            <person name="Liu Y."/>
            <person name="Xu W."/>
            <person name="Pan J."/>
            <person name="Luo Z.H."/>
            <person name="Li M."/>
        </authorList>
    </citation>
    <scope>NUCLEOTIDE SEQUENCE [LARGE SCALE GENOMIC DNA]</scope>
    <source>
        <strain evidence="7">SpSt-289</strain>
    </source>
</reference>
<evidence type="ECO:0000256" key="3">
    <source>
        <dbReference type="ARBA" id="ARBA00022692"/>
    </source>
</evidence>
<keyword evidence="4 6" id="KW-1133">Transmembrane helix</keyword>
<keyword evidence="3 6" id="KW-0812">Transmembrane</keyword>
<keyword evidence="2" id="KW-1003">Cell membrane</keyword>
<keyword evidence="5 6" id="KW-0472">Membrane</keyword>